<protein>
    <recommendedName>
        <fullName evidence="1">non-specific serine/threonine protein kinase</fullName>
        <ecNumber evidence="1">2.7.11.1</ecNumber>
    </recommendedName>
</protein>
<keyword evidence="6" id="KW-0067">ATP-binding</keyword>
<keyword evidence="3" id="KW-0808">Transferase</keyword>
<dbReference type="Pfam" id="PF00069">
    <property type="entry name" value="Pkinase"/>
    <property type="match status" value="1"/>
</dbReference>
<sequence>MECDADIWNDCPSWKNRWEVLQPLQGGAQGNAYKVRRKSDDRIAFLKSVKAPTHPERRARFFREASAYESFNVAGAPTLIESNAHRHKDFSFHPYIATTFIEGPTLRKWREEKSEVELETALALTMSLLNILRDCHAVGLIHRDVKPDNIILVQGAPDNVVLLDFGLNYHEHVDADFQTEHWQEVGNRFLRLPELSAGSYLKQDPRSDITFCAGILFYVLTGDHPAVLEDAEGRLPHQRGEAPSRLLKASGARLRRLLSLFDNAFEPKIANRLSSVEVMRDAVMTIMAPEDPIGSPENDLIAIRTVMNTQSERRRLESINRFECAIQEVWTLYKEVQNELEGTLALSQTGMHITSEFGRNTLFWSRRGSSDRVLSTTYEVLEAGDEIIIRMSTESVYRTPLAEPSYETPFRDAVRSWLLARLNSALR</sequence>
<dbReference type="SMART" id="SM00220">
    <property type="entry name" value="S_TKc"/>
    <property type="match status" value="1"/>
</dbReference>
<evidence type="ECO:0000313" key="10">
    <source>
        <dbReference type="EMBL" id="PWB94098.1"/>
    </source>
</evidence>
<evidence type="ECO:0000256" key="7">
    <source>
        <dbReference type="ARBA" id="ARBA00047899"/>
    </source>
</evidence>
<evidence type="ECO:0000256" key="8">
    <source>
        <dbReference type="ARBA" id="ARBA00048679"/>
    </source>
</evidence>
<name>A0A2U1SR57_METSR</name>
<dbReference type="InterPro" id="IPR008271">
    <property type="entry name" value="Ser/Thr_kinase_AS"/>
</dbReference>
<dbReference type="PANTHER" id="PTHR24363">
    <property type="entry name" value="SERINE/THREONINE PROTEIN KINASE"/>
    <property type="match status" value="1"/>
</dbReference>
<evidence type="ECO:0000256" key="2">
    <source>
        <dbReference type="ARBA" id="ARBA00022527"/>
    </source>
</evidence>
<evidence type="ECO:0000256" key="4">
    <source>
        <dbReference type="ARBA" id="ARBA00022741"/>
    </source>
</evidence>
<dbReference type="Gene3D" id="1.10.510.10">
    <property type="entry name" value="Transferase(Phosphotransferase) domain 1"/>
    <property type="match status" value="1"/>
</dbReference>
<dbReference type="GO" id="GO:0005524">
    <property type="term" value="F:ATP binding"/>
    <property type="evidence" value="ECO:0007669"/>
    <property type="project" value="UniProtKB-KW"/>
</dbReference>
<dbReference type="AlphaFoldDB" id="A0A2U1SR57"/>
<comment type="caution">
    <text evidence="10">The sequence shown here is derived from an EMBL/GenBank/DDBJ whole genome shotgun (WGS) entry which is preliminary data.</text>
</comment>
<dbReference type="PROSITE" id="PS00108">
    <property type="entry name" value="PROTEIN_KINASE_ST"/>
    <property type="match status" value="1"/>
</dbReference>
<dbReference type="InterPro" id="IPR000719">
    <property type="entry name" value="Prot_kinase_dom"/>
</dbReference>
<keyword evidence="2" id="KW-0723">Serine/threonine-protein kinase</keyword>
<dbReference type="GO" id="GO:0004674">
    <property type="term" value="F:protein serine/threonine kinase activity"/>
    <property type="evidence" value="ECO:0007669"/>
    <property type="project" value="UniProtKB-KW"/>
</dbReference>
<evidence type="ECO:0000313" key="11">
    <source>
        <dbReference type="Proteomes" id="UP000245137"/>
    </source>
</evidence>
<dbReference type="SUPFAM" id="SSF56112">
    <property type="entry name" value="Protein kinase-like (PK-like)"/>
    <property type="match status" value="1"/>
</dbReference>
<keyword evidence="4" id="KW-0547">Nucleotide-binding</keyword>
<keyword evidence="5 10" id="KW-0418">Kinase</keyword>
<dbReference type="Proteomes" id="UP000245137">
    <property type="component" value="Unassembled WGS sequence"/>
</dbReference>
<evidence type="ECO:0000256" key="6">
    <source>
        <dbReference type="ARBA" id="ARBA00022840"/>
    </source>
</evidence>
<gene>
    <name evidence="10" type="ORF">C5689_09170</name>
</gene>
<accession>A0A2U1SR57</accession>
<keyword evidence="11" id="KW-1185">Reference proteome</keyword>
<dbReference type="InterPro" id="IPR011009">
    <property type="entry name" value="Kinase-like_dom_sf"/>
</dbReference>
<proteinExistence type="predicted"/>
<dbReference type="EMBL" id="PUIV01000011">
    <property type="protein sequence ID" value="PWB94098.1"/>
    <property type="molecule type" value="Genomic_DNA"/>
</dbReference>
<dbReference type="PROSITE" id="PS50011">
    <property type="entry name" value="PROTEIN_KINASE_DOM"/>
    <property type="match status" value="1"/>
</dbReference>
<evidence type="ECO:0000259" key="9">
    <source>
        <dbReference type="PROSITE" id="PS50011"/>
    </source>
</evidence>
<organism evidence="10 11">
    <name type="scientific">Methylosinus sporium</name>
    <dbReference type="NCBI Taxonomy" id="428"/>
    <lineage>
        <taxon>Bacteria</taxon>
        <taxon>Pseudomonadati</taxon>
        <taxon>Pseudomonadota</taxon>
        <taxon>Alphaproteobacteria</taxon>
        <taxon>Hyphomicrobiales</taxon>
        <taxon>Methylocystaceae</taxon>
        <taxon>Methylosinus</taxon>
    </lineage>
</organism>
<reference evidence="10 11" key="1">
    <citation type="journal article" date="2018" name="Appl. Microbiol. Biotechnol.">
        <title>Co-cultivation of the strictly anaerobic methanogen Methanosarcina barkeri with aerobic methanotrophs in an oxygen-limited membrane bioreactor.</title>
        <authorList>
            <person name="In 't Zandt M.H."/>
            <person name="van den Bosch T.J.M."/>
            <person name="Rijkers R."/>
            <person name="van Kessel M.A.H.J."/>
            <person name="Jetten M.S.M."/>
            <person name="Welte C.U."/>
        </authorList>
    </citation>
    <scope>NUCLEOTIDE SEQUENCE [LARGE SCALE GENOMIC DNA]</scope>
    <source>
        <strain evidence="10 11">DSM 17706</strain>
    </source>
</reference>
<evidence type="ECO:0000256" key="1">
    <source>
        <dbReference type="ARBA" id="ARBA00012513"/>
    </source>
</evidence>
<dbReference type="RefSeq" id="WP_108916979.1">
    <property type="nucleotide sequence ID" value="NZ_BGJY01000001.1"/>
</dbReference>
<comment type="catalytic activity">
    <reaction evidence="8">
        <text>L-seryl-[protein] + ATP = O-phospho-L-seryl-[protein] + ADP + H(+)</text>
        <dbReference type="Rhea" id="RHEA:17989"/>
        <dbReference type="Rhea" id="RHEA-COMP:9863"/>
        <dbReference type="Rhea" id="RHEA-COMP:11604"/>
        <dbReference type="ChEBI" id="CHEBI:15378"/>
        <dbReference type="ChEBI" id="CHEBI:29999"/>
        <dbReference type="ChEBI" id="CHEBI:30616"/>
        <dbReference type="ChEBI" id="CHEBI:83421"/>
        <dbReference type="ChEBI" id="CHEBI:456216"/>
        <dbReference type="EC" id="2.7.11.1"/>
    </reaction>
</comment>
<dbReference type="EC" id="2.7.11.1" evidence="1"/>
<feature type="domain" description="Protein kinase" evidence="9">
    <location>
        <begin position="18"/>
        <end position="284"/>
    </location>
</feature>
<evidence type="ECO:0000256" key="5">
    <source>
        <dbReference type="ARBA" id="ARBA00022777"/>
    </source>
</evidence>
<comment type="catalytic activity">
    <reaction evidence="7">
        <text>L-threonyl-[protein] + ATP = O-phospho-L-threonyl-[protein] + ADP + H(+)</text>
        <dbReference type="Rhea" id="RHEA:46608"/>
        <dbReference type="Rhea" id="RHEA-COMP:11060"/>
        <dbReference type="Rhea" id="RHEA-COMP:11605"/>
        <dbReference type="ChEBI" id="CHEBI:15378"/>
        <dbReference type="ChEBI" id="CHEBI:30013"/>
        <dbReference type="ChEBI" id="CHEBI:30616"/>
        <dbReference type="ChEBI" id="CHEBI:61977"/>
        <dbReference type="ChEBI" id="CHEBI:456216"/>
        <dbReference type="EC" id="2.7.11.1"/>
    </reaction>
</comment>
<dbReference type="OrthoDB" id="9801841at2"/>
<evidence type="ECO:0000256" key="3">
    <source>
        <dbReference type="ARBA" id="ARBA00022679"/>
    </source>
</evidence>
<dbReference type="PANTHER" id="PTHR24363:SF0">
    <property type="entry name" value="SERINE_THREONINE KINASE LIKE DOMAIN CONTAINING 1"/>
    <property type="match status" value="1"/>
</dbReference>